<keyword evidence="3" id="KW-0804">Transcription</keyword>
<dbReference type="RefSeq" id="WP_127704753.1">
    <property type="nucleotide sequence ID" value="NZ_SACK01000003.1"/>
</dbReference>
<evidence type="ECO:0000256" key="3">
    <source>
        <dbReference type="ARBA" id="ARBA00023163"/>
    </source>
</evidence>
<gene>
    <name evidence="6" type="ORF">EOD41_10505</name>
</gene>
<evidence type="ECO:0000256" key="4">
    <source>
        <dbReference type="PROSITE-ProRule" id="PRU00335"/>
    </source>
</evidence>
<reference evidence="6 7" key="1">
    <citation type="submission" date="2019-01" db="EMBL/GenBank/DDBJ databases">
        <authorList>
            <person name="Chen W.-M."/>
        </authorList>
    </citation>
    <scope>NUCLEOTIDE SEQUENCE [LARGE SCALE GENOMIC DNA]</scope>
    <source>
        <strain evidence="6 7">YBJ-36</strain>
    </source>
</reference>
<dbReference type="Proteomes" id="UP000282759">
    <property type="component" value="Unassembled WGS sequence"/>
</dbReference>
<dbReference type="PANTHER" id="PTHR43479">
    <property type="entry name" value="ACREF/ENVCD OPERON REPRESSOR-RELATED"/>
    <property type="match status" value="1"/>
</dbReference>
<dbReference type="PROSITE" id="PS50977">
    <property type="entry name" value="HTH_TETR_2"/>
    <property type="match status" value="1"/>
</dbReference>
<organism evidence="6 7">
    <name type="scientific">Mucilaginibacter limnophilus</name>
    <dbReference type="NCBI Taxonomy" id="1932778"/>
    <lineage>
        <taxon>Bacteria</taxon>
        <taxon>Pseudomonadati</taxon>
        <taxon>Bacteroidota</taxon>
        <taxon>Sphingobacteriia</taxon>
        <taxon>Sphingobacteriales</taxon>
        <taxon>Sphingobacteriaceae</taxon>
        <taxon>Mucilaginibacter</taxon>
    </lineage>
</organism>
<evidence type="ECO:0000259" key="5">
    <source>
        <dbReference type="PROSITE" id="PS50977"/>
    </source>
</evidence>
<dbReference type="InterPro" id="IPR036271">
    <property type="entry name" value="Tet_transcr_reg_TetR-rel_C_sf"/>
</dbReference>
<dbReference type="InterPro" id="IPR001647">
    <property type="entry name" value="HTH_TetR"/>
</dbReference>
<comment type="caution">
    <text evidence="6">The sequence shown here is derived from an EMBL/GenBank/DDBJ whole genome shotgun (WGS) entry which is preliminary data.</text>
</comment>
<keyword evidence="1" id="KW-0805">Transcription regulation</keyword>
<dbReference type="InterPro" id="IPR050624">
    <property type="entry name" value="HTH-type_Tx_Regulator"/>
</dbReference>
<evidence type="ECO:0000256" key="1">
    <source>
        <dbReference type="ARBA" id="ARBA00023015"/>
    </source>
</evidence>
<dbReference type="Pfam" id="PF00440">
    <property type="entry name" value="TetR_N"/>
    <property type="match status" value="1"/>
</dbReference>
<dbReference type="SUPFAM" id="SSF48498">
    <property type="entry name" value="Tetracyclin repressor-like, C-terminal domain"/>
    <property type="match status" value="1"/>
</dbReference>
<dbReference type="EMBL" id="SACK01000003">
    <property type="protein sequence ID" value="RVU01042.1"/>
    <property type="molecule type" value="Genomic_DNA"/>
</dbReference>
<dbReference type="Pfam" id="PF13305">
    <property type="entry name" value="TetR_C_33"/>
    <property type="match status" value="1"/>
</dbReference>
<protein>
    <submittedName>
        <fullName evidence="6">TetR/AcrR family transcriptional regulator</fullName>
    </submittedName>
</protein>
<dbReference type="PANTHER" id="PTHR43479:SF11">
    <property type="entry name" value="ACREF_ENVCD OPERON REPRESSOR-RELATED"/>
    <property type="match status" value="1"/>
</dbReference>
<dbReference type="InterPro" id="IPR009057">
    <property type="entry name" value="Homeodomain-like_sf"/>
</dbReference>
<dbReference type="SUPFAM" id="SSF46689">
    <property type="entry name" value="Homeodomain-like"/>
    <property type="match status" value="1"/>
</dbReference>
<dbReference type="Gene3D" id="1.10.357.10">
    <property type="entry name" value="Tetracycline Repressor, domain 2"/>
    <property type="match status" value="1"/>
</dbReference>
<dbReference type="InterPro" id="IPR025996">
    <property type="entry name" value="MT1864/Rv1816-like_C"/>
</dbReference>
<evidence type="ECO:0000313" key="7">
    <source>
        <dbReference type="Proteomes" id="UP000282759"/>
    </source>
</evidence>
<keyword evidence="7" id="KW-1185">Reference proteome</keyword>
<feature type="domain" description="HTH tetR-type" evidence="5">
    <location>
        <begin position="12"/>
        <end position="72"/>
    </location>
</feature>
<keyword evidence="2 4" id="KW-0238">DNA-binding</keyword>
<proteinExistence type="predicted"/>
<evidence type="ECO:0000313" key="6">
    <source>
        <dbReference type="EMBL" id="RVU01042.1"/>
    </source>
</evidence>
<dbReference type="OrthoDB" id="594604at2"/>
<sequence>MGILERRQRQKDEVRNDIIYAAWDMVQKEGWDKLSIRKIADAIEYSVPVIYDHFENKEAILLEFAKKGFKKLSVKIIEAKDAHKDPADQIRAMADAYWDFAFNNTQLYQLMFGIGMASCEIGKAMPEQDKFRLIVMEPIEALIKNSGREDVNSCLKYHTFWSVMHGLISIKLMGNPAIDAELNKIVLDDAIAGFIKNLS</sequence>
<feature type="DNA-binding region" description="H-T-H motif" evidence="4">
    <location>
        <begin position="35"/>
        <end position="54"/>
    </location>
</feature>
<dbReference type="AlphaFoldDB" id="A0A437MTR1"/>
<dbReference type="GO" id="GO:0003677">
    <property type="term" value="F:DNA binding"/>
    <property type="evidence" value="ECO:0007669"/>
    <property type="project" value="UniProtKB-UniRule"/>
</dbReference>
<accession>A0A437MTR1</accession>
<name>A0A437MTR1_9SPHI</name>
<evidence type="ECO:0000256" key="2">
    <source>
        <dbReference type="ARBA" id="ARBA00023125"/>
    </source>
</evidence>